<evidence type="ECO:0000259" key="6">
    <source>
        <dbReference type="Pfam" id="PF00107"/>
    </source>
</evidence>
<protein>
    <submittedName>
        <fullName evidence="8">Glutathione-independent formaldehyde dehydrogenase</fullName>
    </submittedName>
    <submittedName>
        <fullName evidence="9">Threonine dehydrogenase</fullName>
    </submittedName>
</protein>
<evidence type="ECO:0000313" key="8">
    <source>
        <dbReference type="EMBL" id="SOD16533.1"/>
    </source>
</evidence>
<keyword evidence="4" id="KW-0560">Oxidoreductase</keyword>
<dbReference type="Gene3D" id="3.90.180.10">
    <property type="entry name" value="Medium-chain alcohol dehydrogenases, catalytic domain"/>
    <property type="match status" value="1"/>
</dbReference>
<dbReference type="Pfam" id="PF00107">
    <property type="entry name" value="ADH_zinc_N"/>
    <property type="match status" value="1"/>
</dbReference>
<dbReference type="InterPro" id="IPR013154">
    <property type="entry name" value="ADH-like_N"/>
</dbReference>
<dbReference type="Pfam" id="PF08240">
    <property type="entry name" value="ADH_N"/>
    <property type="match status" value="1"/>
</dbReference>
<dbReference type="InterPro" id="IPR013149">
    <property type="entry name" value="ADH-like_C"/>
</dbReference>
<dbReference type="InterPro" id="IPR002328">
    <property type="entry name" value="ADH_Zn_CS"/>
</dbReference>
<dbReference type="AlphaFoldDB" id="A0A286A3P2"/>
<dbReference type="RefSeq" id="WP_097103789.1">
    <property type="nucleotide sequence ID" value="NZ_OCMU01000001.1"/>
</dbReference>
<dbReference type="GO" id="GO:0016491">
    <property type="term" value="F:oxidoreductase activity"/>
    <property type="evidence" value="ECO:0007669"/>
    <property type="project" value="UniProtKB-KW"/>
</dbReference>
<sequence>MRALTYHGSHDVRVDTHPDPILEESDDIILKITATAICGSDLHLYRGKIPELKEGDILGHEFMGEVVDVGKEVTALQKDDRVVVPFVIACGECFFCEKQLFSACETTNPDRGAIVNQKEILSGAALFGFSHLYGGIPGGQAEYVRVPKANIGPIKIEDKLADEQVLFLSDILPTGYQAVINAEVGPRSSIAIFGAGPVGLMTAACARMLGVEKIFIVDHHLYRLEFARKMYDAIPLNFDEVNAAEAIIENTAFRGVDAVIDAVGFEAKGSTLETVMTNLKLEGSSGQALRQCIAAVRRGGIVSVPGVYAGFIHGFLFGDAFEKGITFKMGQTHVQRFLPELLTFIEEGKLQPNEIVSHRLPLVKAAEGYKIFDQKNEECRKVVLTP</sequence>
<comment type="cofactor">
    <cofactor evidence="1 5">
        <name>Zn(2+)</name>
        <dbReference type="ChEBI" id="CHEBI:29105"/>
    </cofactor>
</comment>
<dbReference type="InterPro" id="IPR011032">
    <property type="entry name" value="GroES-like_sf"/>
</dbReference>
<dbReference type="SUPFAM" id="SSF50129">
    <property type="entry name" value="GroES-like"/>
    <property type="match status" value="1"/>
</dbReference>
<proteinExistence type="inferred from homology"/>
<accession>A0A286A3P2</accession>
<dbReference type="PANTHER" id="PTHR42813">
    <property type="entry name" value="ZINC-TYPE ALCOHOL DEHYDROGENASE-LIKE"/>
    <property type="match status" value="1"/>
</dbReference>
<name>A0A286A3P2_9PROT</name>
<keyword evidence="2 5" id="KW-0479">Metal-binding</keyword>
<dbReference type="CDD" id="cd08283">
    <property type="entry name" value="FDH_like_1"/>
    <property type="match status" value="1"/>
</dbReference>
<comment type="similarity">
    <text evidence="5">Belongs to the zinc-containing alcohol dehydrogenase family.</text>
</comment>
<dbReference type="PROSITE" id="PS00059">
    <property type="entry name" value="ADH_ZINC"/>
    <property type="match status" value="1"/>
</dbReference>
<dbReference type="EMBL" id="OCMU01000003">
    <property type="protein sequence ID" value="SOD22364.1"/>
    <property type="molecule type" value="Genomic_DNA"/>
</dbReference>
<evidence type="ECO:0000313" key="10">
    <source>
        <dbReference type="Proteomes" id="UP000219335"/>
    </source>
</evidence>
<keyword evidence="3 5" id="KW-0862">Zinc</keyword>
<evidence type="ECO:0000259" key="7">
    <source>
        <dbReference type="Pfam" id="PF08240"/>
    </source>
</evidence>
<gene>
    <name evidence="8" type="ORF">SAMN06297164_0617</name>
    <name evidence="9" type="ORF">SAMN06297164_3450</name>
</gene>
<dbReference type="SUPFAM" id="SSF51735">
    <property type="entry name" value="NAD(P)-binding Rossmann-fold domains"/>
    <property type="match status" value="1"/>
</dbReference>
<evidence type="ECO:0000256" key="2">
    <source>
        <dbReference type="ARBA" id="ARBA00022723"/>
    </source>
</evidence>
<feature type="domain" description="Alcohol dehydrogenase-like C-terminal" evidence="6">
    <location>
        <begin position="197"/>
        <end position="283"/>
    </location>
</feature>
<dbReference type="EMBL" id="OCMU01000001">
    <property type="protein sequence ID" value="SOD16533.1"/>
    <property type="molecule type" value="Genomic_DNA"/>
</dbReference>
<evidence type="ECO:0000256" key="5">
    <source>
        <dbReference type="RuleBase" id="RU361277"/>
    </source>
</evidence>
<dbReference type="Gene3D" id="3.40.50.720">
    <property type="entry name" value="NAD(P)-binding Rossmann-like Domain"/>
    <property type="match status" value="1"/>
</dbReference>
<dbReference type="GO" id="GO:0008270">
    <property type="term" value="F:zinc ion binding"/>
    <property type="evidence" value="ECO:0007669"/>
    <property type="project" value="InterPro"/>
</dbReference>
<dbReference type="InterPro" id="IPR036291">
    <property type="entry name" value="NAD(P)-bd_dom_sf"/>
</dbReference>
<dbReference type="PANTHER" id="PTHR42813:SF2">
    <property type="entry name" value="DEHYDROGENASE, ZINC-CONTAINING, PUTATIVE (AFU_ORTHOLOGUE AFUA_2G02810)-RELATED"/>
    <property type="match status" value="1"/>
</dbReference>
<evidence type="ECO:0000256" key="4">
    <source>
        <dbReference type="ARBA" id="ARBA00023002"/>
    </source>
</evidence>
<feature type="domain" description="Alcohol dehydrogenase-like N-terminal" evidence="7">
    <location>
        <begin position="25"/>
        <end position="154"/>
    </location>
</feature>
<evidence type="ECO:0000256" key="3">
    <source>
        <dbReference type="ARBA" id="ARBA00022833"/>
    </source>
</evidence>
<evidence type="ECO:0000256" key="1">
    <source>
        <dbReference type="ARBA" id="ARBA00001947"/>
    </source>
</evidence>
<organism evidence="8 10">
    <name type="scientific">Nitrosomonas ureae</name>
    <dbReference type="NCBI Taxonomy" id="44577"/>
    <lineage>
        <taxon>Bacteria</taxon>
        <taxon>Pseudomonadati</taxon>
        <taxon>Pseudomonadota</taxon>
        <taxon>Betaproteobacteria</taxon>
        <taxon>Nitrosomonadales</taxon>
        <taxon>Nitrosomonadaceae</taxon>
        <taxon>Nitrosomonas</taxon>
    </lineage>
</organism>
<reference evidence="8 10" key="1">
    <citation type="submission" date="2017-09" db="EMBL/GenBank/DDBJ databases">
        <authorList>
            <person name="Ehlers B."/>
            <person name="Leendertz F.H."/>
        </authorList>
    </citation>
    <scope>NUCLEOTIDE SEQUENCE [LARGE SCALE GENOMIC DNA]</scope>
    <source>
        <strain evidence="8 10">Nm42</strain>
    </source>
</reference>
<dbReference type="Proteomes" id="UP000219335">
    <property type="component" value="Unassembled WGS sequence"/>
</dbReference>
<evidence type="ECO:0000313" key="9">
    <source>
        <dbReference type="EMBL" id="SOD22364.1"/>
    </source>
</evidence>